<keyword evidence="2" id="KW-0472">Membrane</keyword>
<evidence type="ECO:0000259" key="3">
    <source>
        <dbReference type="Pfam" id="PF02719"/>
    </source>
</evidence>
<comment type="similarity">
    <text evidence="1">Belongs to the polysaccharide synthase family.</text>
</comment>
<evidence type="ECO:0000256" key="2">
    <source>
        <dbReference type="SAM" id="Phobius"/>
    </source>
</evidence>
<comment type="caution">
    <text evidence="4">The sequence shown here is derived from an EMBL/GenBank/DDBJ whole genome shotgun (WGS) entry which is preliminary data.</text>
</comment>
<gene>
    <name evidence="4" type="ORF">ABB26_04450</name>
</gene>
<dbReference type="RefSeq" id="WP_057632383.1">
    <property type="nucleotide sequence ID" value="NZ_LDJI01000009.1"/>
</dbReference>
<keyword evidence="5" id="KW-1185">Reference proteome</keyword>
<dbReference type="PANTHER" id="PTHR43318">
    <property type="entry name" value="UDP-N-ACETYLGLUCOSAMINE 4,6-DEHYDRATASE"/>
    <property type="match status" value="1"/>
</dbReference>
<dbReference type="InterPro" id="IPR003869">
    <property type="entry name" value="Polysac_CapD-like"/>
</dbReference>
<protein>
    <submittedName>
        <fullName evidence="4">Multidrug MFS transporter</fullName>
    </submittedName>
</protein>
<sequence>MASWQKRFFADSGLRYAVMLHDLAMVWLCWQLLFAARYAMLENAPALPLFSLDVLAVVALQSVAFWKVGLYRGLWRFASVADLINIFKASFVGLLAIVVVFSYRRLEGIPISVLVVYPFALSALLGTPRLLYRAWKDYQNVQSDARARRVLVLGAGQAAESLIKDLRRSGDYEPVGVLDDSTHLRGANLHGIPILGALDDVASVAKETDAKLLVIAIPTLDAAGMQRVVGLCESTGLPFRTVPKLADILEGSSLPGQLKEVAIEDLLGRKPILPDWELIRGWLRGRTVLVTGGGGSIGSELCRQVARHGATRIVVLEISELLMINIQAELRRSFPDLHVHGVLGDCGDPAVVRHALSSFKPDTVFHAAAYKQVPLLEEQLREAVRNNTLATECVATACVESGVENFVFISTDKAVDPANALGASKRYAEMICQSLNKRSPTTRFVTVRFGNVLGSVGSVVPMFREQIRTGGPITVTHPDVSRYFMTIPEACLLILQAAASSSRGAIYMLDMGEPVFIRHLAEQMIRLAGKVPGVDISIVYTGLRAGEKLHESLFYDDENCQPTAHPKVLEAGVREFSPELVLSNVAVLRRAIASYDIEVMRAILSTTIPEFQPVVEHAARSATAKIVQFPTKEAGRNH</sequence>
<proteinExistence type="inferred from homology"/>
<feature type="transmembrane region" description="Helical" evidence="2">
    <location>
        <begin position="20"/>
        <end position="40"/>
    </location>
</feature>
<name>A0A0R0C7N0_9GAMM</name>
<dbReference type="Pfam" id="PF02719">
    <property type="entry name" value="Polysacc_synt_2"/>
    <property type="match status" value="1"/>
</dbReference>
<evidence type="ECO:0000313" key="5">
    <source>
        <dbReference type="Proteomes" id="UP000050864"/>
    </source>
</evidence>
<dbReference type="InterPro" id="IPR036291">
    <property type="entry name" value="NAD(P)-bd_dom_sf"/>
</dbReference>
<feature type="domain" description="Polysaccharide biosynthesis protein CapD-like" evidence="3">
    <location>
        <begin position="288"/>
        <end position="570"/>
    </location>
</feature>
<dbReference type="STRING" id="405444.ABB26_04450"/>
<dbReference type="PATRIC" id="fig|405444.3.peg.3604"/>
<dbReference type="InterPro" id="IPR051203">
    <property type="entry name" value="Polysaccharide_Synthase-Rel"/>
</dbReference>
<dbReference type="Gene3D" id="3.40.50.720">
    <property type="entry name" value="NAD(P)-binding Rossmann-like Domain"/>
    <property type="match status" value="2"/>
</dbReference>
<accession>A0A0R0C7N0</accession>
<dbReference type="AlphaFoldDB" id="A0A0R0C7N0"/>
<keyword evidence="2" id="KW-1133">Transmembrane helix</keyword>
<feature type="transmembrane region" description="Helical" evidence="2">
    <location>
        <begin position="80"/>
        <end position="103"/>
    </location>
</feature>
<dbReference type="Pfam" id="PF13727">
    <property type="entry name" value="CoA_binding_3"/>
    <property type="match status" value="1"/>
</dbReference>
<dbReference type="SUPFAM" id="SSF51735">
    <property type="entry name" value="NAD(P)-binding Rossmann-fold domains"/>
    <property type="match status" value="2"/>
</dbReference>
<evidence type="ECO:0000256" key="1">
    <source>
        <dbReference type="ARBA" id="ARBA00007430"/>
    </source>
</evidence>
<dbReference type="CDD" id="cd05237">
    <property type="entry name" value="UDP_invert_4-6DH_SDR_e"/>
    <property type="match status" value="1"/>
</dbReference>
<feature type="transmembrane region" description="Helical" evidence="2">
    <location>
        <begin position="46"/>
        <end position="68"/>
    </location>
</feature>
<dbReference type="PANTHER" id="PTHR43318:SF1">
    <property type="entry name" value="POLYSACCHARIDE BIOSYNTHESIS PROTEIN EPSC-RELATED"/>
    <property type="match status" value="1"/>
</dbReference>
<dbReference type="Proteomes" id="UP000050864">
    <property type="component" value="Unassembled WGS sequence"/>
</dbReference>
<organism evidence="4 5">
    <name type="scientific">Stenotrophomonas humi</name>
    <dbReference type="NCBI Taxonomy" id="405444"/>
    <lineage>
        <taxon>Bacteria</taxon>
        <taxon>Pseudomonadati</taxon>
        <taxon>Pseudomonadota</taxon>
        <taxon>Gammaproteobacteria</taxon>
        <taxon>Lysobacterales</taxon>
        <taxon>Lysobacteraceae</taxon>
        <taxon>Stenotrophomonas</taxon>
    </lineage>
</organism>
<keyword evidence="2" id="KW-0812">Transmembrane</keyword>
<dbReference type="EMBL" id="LDJI01000009">
    <property type="protein sequence ID" value="KRG65078.1"/>
    <property type="molecule type" value="Genomic_DNA"/>
</dbReference>
<reference evidence="4 5" key="1">
    <citation type="submission" date="2015-05" db="EMBL/GenBank/DDBJ databases">
        <title>Genome sequencing and analysis of members of genus Stenotrophomonas.</title>
        <authorList>
            <person name="Patil P.P."/>
            <person name="Midha S."/>
            <person name="Patil P.B."/>
        </authorList>
    </citation>
    <scope>NUCLEOTIDE SEQUENCE [LARGE SCALE GENOMIC DNA]</scope>
    <source>
        <strain evidence="4 5">DSM 18929</strain>
    </source>
</reference>
<evidence type="ECO:0000313" key="4">
    <source>
        <dbReference type="EMBL" id="KRG65078.1"/>
    </source>
</evidence>